<organism evidence="6 7">
    <name type="scientific">Aerophobetes bacterium</name>
    <dbReference type="NCBI Taxonomy" id="2030807"/>
    <lineage>
        <taxon>Bacteria</taxon>
        <taxon>Candidatus Aerophobota</taxon>
    </lineage>
</organism>
<feature type="domain" description="TonB C-terminal" evidence="5">
    <location>
        <begin position="487"/>
        <end position="581"/>
    </location>
</feature>
<accession>A0A662DIJ8</accession>
<name>A0A662DIJ8_UNCAE</name>
<proteinExistence type="predicted"/>
<dbReference type="EMBL" id="QMQB01000061">
    <property type="protein sequence ID" value="RLE13949.1"/>
    <property type="molecule type" value="Genomic_DNA"/>
</dbReference>
<evidence type="ECO:0000256" key="3">
    <source>
        <dbReference type="ARBA" id="ARBA00022989"/>
    </source>
</evidence>
<keyword evidence="3" id="KW-1133">Transmembrane helix</keyword>
<evidence type="ECO:0000313" key="6">
    <source>
        <dbReference type="EMBL" id="RLE13949.1"/>
    </source>
</evidence>
<dbReference type="Proteomes" id="UP000267654">
    <property type="component" value="Unassembled WGS sequence"/>
</dbReference>
<protein>
    <recommendedName>
        <fullName evidence="5">TonB C-terminal domain-containing protein</fullName>
    </recommendedName>
</protein>
<comment type="caution">
    <text evidence="6">The sequence shown here is derived from an EMBL/GenBank/DDBJ whole genome shotgun (WGS) entry which is preliminary data.</text>
</comment>
<dbReference type="SUPFAM" id="SSF74653">
    <property type="entry name" value="TolA/TonB C-terminal domain"/>
    <property type="match status" value="1"/>
</dbReference>
<reference evidence="6 7" key="1">
    <citation type="submission" date="2018-06" db="EMBL/GenBank/DDBJ databases">
        <title>Extensive metabolic versatility and redundancy in microbially diverse, dynamic hydrothermal sediments.</title>
        <authorList>
            <person name="Dombrowski N."/>
            <person name="Teske A."/>
            <person name="Baker B.J."/>
        </authorList>
    </citation>
    <scope>NUCLEOTIDE SEQUENCE [LARGE SCALE GENOMIC DNA]</scope>
    <source>
        <strain evidence="6">B19_G9</strain>
    </source>
</reference>
<gene>
    <name evidence="6" type="ORF">DRI96_02185</name>
</gene>
<evidence type="ECO:0000256" key="4">
    <source>
        <dbReference type="ARBA" id="ARBA00023136"/>
    </source>
</evidence>
<evidence type="ECO:0000259" key="5">
    <source>
        <dbReference type="PROSITE" id="PS52015"/>
    </source>
</evidence>
<dbReference type="Pfam" id="PF03544">
    <property type="entry name" value="TonB_C"/>
    <property type="match status" value="1"/>
</dbReference>
<keyword evidence="4" id="KW-0472">Membrane</keyword>
<dbReference type="NCBIfam" id="TIGR01352">
    <property type="entry name" value="tonB_Cterm"/>
    <property type="match status" value="1"/>
</dbReference>
<evidence type="ECO:0000256" key="1">
    <source>
        <dbReference type="ARBA" id="ARBA00004167"/>
    </source>
</evidence>
<dbReference type="Gene3D" id="3.30.1150.10">
    <property type="match status" value="1"/>
</dbReference>
<sequence>MKWWIVISILFHLVIFTIPLPLTNGKRKINVDKIKMTYRFEKVLRQQPAQRKIRKEKVAGIYLLPEKFPLQKMPPSPIKIFSSRLQEKKEPSFKVAGFAPSSKIKDIPDFYNFISFKKIRRKIPPSFSPQTFPGREGLLKYGQCITEESSLASNGKEKYLLTSPVSLSLKGKTVYSYRIILPGKDNPFLSYRGEKNLVKCSHLPPELLIFSSLGELKLKTDSIYPISLKNQRLLNYKMNVSFPPSFSEKNSDILTLSTKAYHPENFSPPFLKRKISFSFSPFRISKKIFRSRENLFYKTSKDINHLSRKQLQISLSFKDQQIKKIPLEEGLPVFLIKGENFIQKRKIIIDQKIKIKKESPLFLSDTGLKVLPGKFSIRGSKVKRKGPVFPPRIGSIVSPLNLLVKKEFYQKRIAPSSFFYEVMLPPWEEIEKIFSSPPSPLILTNSSVKVKSFPACFVLPKKKDKFTLPPPDSSLINTVNYSSLIKKYIKKIARIINKNKKYPPYAREKGEEGKVEVSFKILKDGDVKDIKIISPSKYAELNKATRKLIEDLSPFPPFPPEINKNVINIKMEVIYELKEEY</sequence>
<dbReference type="InterPro" id="IPR006260">
    <property type="entry name" value="TonB/TolA_C"/>
</dbReference>
<dbReference type="PROSITE" id="PS52015">
    <property type="entry name" value="TONB_CTD"/>
    <property type="match status" value="1"/>
</dbReference>
<keyword evidence="2" id="KW-0812">Transmembrane</keyword>
<evidence type="ECO:0000313" key="7">
    <source>
        <dbReference type="Proteomes" id="UP000267654"/>
    </source>
</evidence>
<dbReference type="GO" id="GO:0055085">
    <property type="term" value="P:transmembrane transport"/>
    <property type="evidence" value="ECO:0007669"/>
    <property type="project" value="InterPro"/>
</dbReference>
<comment type="subcellular location">
    <subcellularLocation>
        <location evidence="1">Membrane</location>
        <topology evidence="1">Single-pass membrane protein</topology>
    </subcellularLocation>
</comment>
<evidence type="ECO:0000256" key="2">
    <source>
        <dbReference type="ARBA" id="ARBA00022692"/>
    </source>
</evidence>
<dbReference type="AlphaFoldDB" id="A0A662DIJ8"/>
<dbReference type="GO" id="GO:0016020">
    <property type="term" value="C:membrane"/>
    <property type="evidence" value="ECO:0007669"/>
    <property type="project" value="UniProtKB-SubCell"/>
</dbReference>
<dbReference type="InterPro" id="IPR037682">
    <property type="entry name" value="TonB_C"/>
</dbReference>